<evidence type="ECO:0000313" key="2">
    <source>
        <dbReference type="Proteomes" id="UP001056120"/>
    </source>
</evidence>
<gene>
    <name evidence="1" type="ORF">L1987_50011</name>
</gene>
<dbReference type="Proteomes" id="UP001056120">
    <property type="component" value="Linkage Group LG16"/>
</dbReference>
<dbReference type="EMBL" id="CM042033">
    <property type="protein sequence ID" value="KAI3775435.1"/>
    <property type="molecule type" value="Genomic_DNA"/>
</dbReference>
<sequence length="110" mass="12573">MFPFSAFSTETNHLTPDEIADPIMMVMPMFNVEPITLFLSLWEWLLVHMNVTTEALYDDDFEDEFPSLPPQNVGDADFAFPYAMYSIQTGEWIMREDGMTVLVVAPLTQG</sequence>
<name>A0ACB9FX59_9ASTR</name>
<reference evidence="2" key="1">
    <citation type="journal article" date="2022" name="Mol. Ecol. Resour.">
        <title>The genomes of chicory, endive, great burdock and yacon provide insights into Asteraceae palaeo-polyploidization history and plant inulin production.</title>
        <authorList>
            <person name="Fan W."/>
            <person name="Wang S."/>
            <person name="Wang H."/>
            <person name="Wang A."/>
            <person name="Jiang F."/>
            <person name="Liu H."/>
            <person name="Zhao H."/>
            <person name="Xu D."/>
            <person name="Zhang Y."/>
        </authorList>
    </citation>
    <scope>NUCLEOTIDE SEQUENCE [LARGE SCALE GENOMIC DNA]</scope>
    <source>
        <strain evidence="2">cv. Yunnan</strain>
    </source>
</reference>
<comment type="caution">
    <text evidence="1">The sequence shown here is derived from an EMBL/GenBank/DDBJ whole genome shotgun (WGS) entry which is preliminary data.</text>
</comment>
<accession>A0ACB9FX59</accession>
<organism evidence="1 2">
    <name type="scientific">Smallanthus sonchifolius</name>
    <dbReference type="NCBI Taxonomy" id="185202"/>
    <lineage>
        <taxon>Eukaryota</taxon>
        <taxon>Viridiplantae</taxon>
        <taxon>Streptophyta</taxon>
        <taxon>Embryophyta</taxon>
        <taxon>Tracheophyta</taxon>
        <taxon>Spermatophyta</taxon>
        <taxon>Magnoliopsida</taxon>
        <taxon>eudicotyledons</taxon>
        <taxon>Gunneridae</taxon>
        <taxon>Pentapetalae</taxon>
        <taxon>asterids</taxon>
        <taxon>campanulids</taxon>
        <taxon>Asterales</taxon>
        <taxon>Asteraceae</taxon>
        <taxon>Asteroideae</taxon>
        <taxon>Heliantheae alliance</taxon>
        <taxon>Millerieae</taxon>
        <taxon>Smallanthus</taxon>
    </lineage>
</organism>
<keyword evidence="2" id="KW-1185">Reference proteome</keyword>
<proteinExistence type="predicted"/>
<reference evidence="1 2" key="2">
    <citation type="journal article" date="2022" name="Mol. Ecol. Resour.">
        <title>The genomes of chicory, endive, great burdock and yacon provide insights into Asteraceae paleo-polyploidization history and plant inulin production.</title>
        <authorList>
            <person name="Fan W."/>
            <person name="Wang S."/>
            <person name="Wang H."/>
            <person name="Wang A."/>
            <person name="Jiang F."/>
            <person name="Liu H."/>
            <person name="Zhao H."/>
            <person name="Xu D."/>
            <person name="Zhang Y."/>
        </authorList>
    </citation>
    <scope>NUCLEOTIDE SEQUENCE [LARGE SCALE GENOMIC DNA]</scope>
    <source>
        <strain evidence="2">cv. Yunnan</strain>
        <tissue evidence="1">Leaves</tissue>
    </source>
</reference>
<evidence type="ECO:0000313" key="1">
    <source>
        <dbReference type="EMBL" id="KAI3775435.1"/>
    </source>
</evidence>
<protein>
    <submittedName>
        <fullName evidence="1">Uncharacterized protein</fullName>
    </submittedName>
</protein>